<evidence type="ECO:0000313" key="2">
    <source>
        <dbReference type="EMBL" id="PSL25153.1"/>
    </source>
</evidence>
<dbReference type="Pfam" id="PF05685">
    <property type="entry name" value="Uma2"/>
    <property type="match status" value="1"/>
</dbReference>
<dbReference type="RefSeq" id="WP_106597765.1">
    <property type="nucleotide sequence ID" value="NZ_PYAS01000012.1"/>
</dbReference>
<keyword evidence="2" id="KW-0255">Endonuclease</keyword>
<dbReference type="EMBL" id="PYAS01000012">
    <property type="protein sequence ID" value="PSL25153.1"/>
    <property type="molecule type" value="Genomic_DNA"/>
</dbReference>
<protein>
    <submittedName>
        <fullName evidence="2">Uma2 family endonuclease</fullName>
    </submittedName>
</protein>
<dbReference type="InterPro" id="IPR008538">
    <property type="entry name" value="Uma2"/>
</dbReference>
<dbReference type="CDD" id="cd06260">
    <property type="entry name" value="DUF820-like"/>
    <property type="match status" value="1"/>
</dbReference>
<dbReference type="SUPFAM" id="SSF52980">
    <property type="entry name" value="Restriction endonuclease-like"/>
    <property type="match status" value="1"/>
</dbReference>
<comment type="caution">
    <text evidence="2">The sequence shown here is derived from an EMBL/GenBank/DDBJ whole genome shotgun (WGS) entry which is preliminary data.</text>
</comment>
<dbReference type="GO" id="GO:0004519">
    <property type="term" value="F:endonuclease activity"/>
    <property type="evidence" value="ECO:0007669"/>
    <property type="project" value="UniProtKB-KW"/>
</dbReference>
<dbReference type="Gene3D" id="3.90.1570.10">
    <property type="entry name" value="tt1808, chain A"/>
    <property type="match status" value="1"/>
</dbReference>
<gene>
    <name evidence="2" type="ORF">CLV60_11272</name>
</gene>
<evidence type="ECO:0000313" key="3">
    <source>
        <dbReference type="Proteomes" id="UP000241964"/>
    </source>
</evidence>
<dbReference type="InterPro" id="IPR012296">
    <property type="entry name" value="Nuclease_put_TT1808"/>
</dbReference>
<dbReference type="InterPro" id="IPR011335">
    <property type="entry name" value="Restrct_endonuc-II-like"/>
</dbReference>
<dbReference type="OrthoDB" id="947485at2"/>
<dbReference type="AlphaFoldDB" id="A0A2P8FTV4"/>
<organism evidence="2 3">
    <name type="scientific">Dyadobacter jiangsuensis</name>
    <dbReference type="NCBI Taxonomy" id="1591085"/>
    <lineage>
        <taxon>Bacteria</taxon>
        <taxon>Pseudomonadati</taxon>
        <taxon>Bacteroidota</taxon>
        <taxon>Cytophagia</taxon>
        <taxon>Cytophagales</taxon>
        <taxon>Spirosomataceae</taxon>
        <taxon>Dyadobacter</taxon>
    </lineage>
</organism>
<accession>A0A2P8FTV4</accession>
<evidence type="ECO:0000259" key="1">
    <source>
        <dbReference type="Pfam" id="PF05685"/>
    </source>
</evidence>
<proteinExistence type="predicted"/>
<sequence>MILRSTSSVLPHSLDEFIQWEPVDGFKYEWNDGKIIRFGKVKKKHLFIIRRLQQLFFGTAAFSKGGALIMEQDIMLSGIQMRRPDLALFSGEQIDASAISDEEPIPEFLIEVISPTDDAEKVEEKLAEYFNSSVQVVWHIYPDNEVVYVYSSRKNVKICTEHDICSAYPVMEDFEISVRNLLSAQISK</sequence>
<dbReference type="PANTHER" id="PTHR34107:SF4">
    <property type="entry name" value="SLL1222 PROTEIN"/>
    <property type="match status" value="1"/>
</dbReference>
<keyword evidence="2" id="KW-0378">Hydrolase</keyword>
<keyword evidence="2" id="KW-0540">Nuclease</keyword>
<feature type="domain" description="Putative restriction endonuclease" evidence="1">
    <location>
        <begin position="15"/>
        <end position="178"/>
    </location>
</feature>
<keyword evidence="3" id="KW-1185">Reference proteome</keyword>
<reference evidence="2 3" key="1">
    <citation type="submission" date="2018-03" db="EMBL/GenBank/DDBJ databases">
        <title>Genomic Encyclopedia of Archaeal and Bacterial Type Strains, Phase II (KMG-II): from individual species to whole genera.</title>
        <authorList>
            <person name="Goeker M."/>
        </authorList>
    </citation>
    <scope>NUCLEOTIDE SEQUENCE [LARGE SCALE GENOMIC DNA]</scope>
    <source>
        <strain evidence="2 3">DSM 29057</strain>
    </source>
</reference>
<dbReference type="Proteomes" id="UP000241964">
    <property type="component" value="Unassembled WGS sequence"/>
</dbReference>
<name>A0A2P8FTV4_9BACT</name>
<dbReference type="PANTHER" id="PTHR34107">
    <property type="entry name" value="SLL0198 PROTEIN-RELATED"/>
    <property type="match status" value="1"/>
</dbReference>